<keyword evidence="1" id="KW-0326">Glycosidase</keyword>
<feature type="compositionally biased region" description="Polar residues" evidence="3">
    <location>
        <begin position="432"/>
        <end position="441"/>
    </location>
</feature>
<evidence type="ECO:0000313" key="5">
    <source>
        <dbReference type="EMBL" id="GAA0522824.1"/>
    </source>
</evidence>
<dbReference type="EMBL" id="BAAAHC010000009">
    <property type="protein sequence ID" value="GAA0522824.1"/>
    <property type="molecule type" value="Genomic_DNA"/>
</dbReference>
<accession>A0A917K4B7</accession>
<dbReference type="PROSITE" id="PS50853">
    <property type="entry name" value="FN3"/>
    <property type="match status" value="1"/>
</dbReference>
<reference evidence="5" key="4">
    <citation type="submission" date="2023-12" db="EMBL/GenBank/DDBJ databases">
        <authorList>
            <person name="Sun Q."/>
            <person name="Inoue M."/>
        </authorList>
    </citation>
    <scope>NUCLEOTIDE SEQUENCE</scope>
    <source>
        <strain evidence="5">JCM 10664</strain>
    </source>
</reference>
<name>A0A917K4B7_9PSEU</name>
<feature type="domain" description="Fibronectin type-III" evidence="4">
    <location>
        <begin position="423"/>
        <end position="515"/>
    </location>
</feature>
<evidence type="ECO:0000313" key="8">
    <source>
        <dbReference type="Proteomes" id="UP001500220"/>
    </source>
</evidence>
<sequence length="618" mass="64267">MALLVAACVGTVAIAVSGASEYPRGLDFAPSGHWIANPDLDIAFHVNGSAKSVDVQAPVDIDPGSRVYQGETSAYVVGQGRITEFGKSTLKVERTITPPTGELPVGIEAPGGPYLVYREAGTVVRLGDRPATIPAGRGLGDPVVTPDGTLWLHRRASGVLCKLPRDAEQVSCPTATPPGRSGALTVVGQQAAFVDTTSDTVRVVADGRLGDPVALGVDLPATAEVGSADAAGRIPILDPAKHQLHLLDGGRLLTAPGPPPEPVTVQLPDGEFTSPEPSGSSVVLLDLQGNAAHTYTSDGRPQGVTPIPPETGEPRLTRGEDGRVYIDGDKGGHVMVVDTDGTVSQVPLVGEEEPDGARKPQAPPAEPEPESTSQPEPTPDPSVLAERSRTREPDPVPSREQSQPLPPPRPKPPPEHKPVPASPPGIAPDLTATPQGDTVQVSWGAADPNGAPVTAYHVSWQSAAGTGSRTVAASTRSTVLSGLIRGASYTVTVVAENSAGRSAPATTRVTVPDDGAPIVTVTRGRTESHDAGCRPPECGLMLFTLTGFEPNTDYTVTPYSNAPGYPGDNPEDGCTTDGNGFYQDQAFPFAQVGYEVWVVVEGPDGQRYESNHYTWESG</sequence>
<proteinExistence type="predicted"/>
<dbReference type="SUPFAM" id="SSF49265">
    <property type="entry name" value="Fibronectin type III"/>
    <property type="match status" value="1"/>
</dbReference>
<feature type="region of interest" description="Disordered" evidence="3">
    <location>
        <begin position="351"/>
        <end position="446"/>
    </location>
</feature>
<evidence type="ECO:0000313" key="7">
    <source>
        <dbReference type="Proteomes" id="UP000597989"/>
    </source>
</evidence>
<dbReference type="SUPFAM" id="SSF63829">
    <property type="entry name" value="Calcium-dependent phosphotriesterase"/>
    <property type="match status" value="1"/>
</dbReference>
<feature type="region of interest" description="Disordered" evidence="3">
    <location>
        <begin position="293"/>
        <end position="321"/>
    </location>
</feature>
<evidence type="ECO:0000313" key="6">
    <source>
        <dbReference type="EMBL" id="GGI97697.1"/>
    </source>
</evidence>
<dbReference type="GO" id="GO:0000272">
    <property type="term" value="P:polysaccharide catabolic process"/>
    <property type="evidence" value="ECO:0007669"/>
    <property type="project" value="UniProtKB-KW"/>
</dbReference>
<feature type="compositionally biased region" description="Basic and acidic residues" evidence="3">
    <location>
        <begin position="312"/>
        <end position="321"/>
    </location>
</feature>
<evidence type="ECO:0000259" key="4">
    <source>
        <dbReference type="PROSITE" id="PS50853"/>
    </source>
</evidence>
<keyword evidence="2" id="KW-0119">Carbohydrate metabolism</keyword>
<dbReference type="AlphaFoldDB" id="A0A917K4B7"/>
<organism evidence="6 7">
    <name type="scientific">Saccharopolyspora thermophila</name>
    <dbReference type="NCBI Taxonomy" id="89367"/>
    <lineage>
        <taxon>Bacteria</taxon>
        <taxon>Bacillati</taxon>
        <taxon>Actinomycetota</taxon>
        <taxon>Actinomycetes</taxon>
        <taxon>Pseudonocardiales</taxon>
        <taxon>Pseudonocardiaceae</taxon>
        <taxon>Saccharopolyspora</taxon>
    </lineage>
</organism>
<evidence type="ECO:0000256" key="2">
    <source>
        <dbReference type="ARBA" id="ARBA00023326"/>
    </source>
</evidence>
<reference evidence="5 8" key="2">
    <citation type="journal article" date="2019" name="Int. J. Syst. Evol. Microbiol.">
        <title>The Global Catalogue of Microorganisms (GCM) 10K type strain sequencing project: providing services to taxonomists for standard genome sequencing and annotation.</title>
        <authorList>
            <consortium name="The Broad Institute Genomics Platform"/>
            <consortium name="The Broad Institute Genome Sequencing Center for Infectious Disease"/>
            <person name="Wu L."/>
            <person name="Ma J."/>
        </authorList>
    </citation>
    <scope>NUCLEOTIDE SEQUENCE [LARGE SCALE GENOMIC DNA]</scope>
    <source>
        <strain evidence="5 8">JCM 10664</strain>
    </source>
</reference>
<keyword evidence="8" id="KW-1185">Reference proteome</keyword>
<dbReference type="EMBL" id="BMMT01000015">
    <property type="protein sequence ID" value="GGI97697.1"/>
    <property type="molecule type" value="Genomic_DNA"/>
</dbReference>
<dbReference type="Pfam" id="PF00041">
    <property type="entry name" value="fn3"/>
    <property type="match status" value="1"/>
</dbReference>
<dbReference type="Gene3D" id="2.60.40.10">
    <property type="entry name" value="Immunoglobulins"/>
    <property type="match status" value="1"/>
</dbReference>
<evidence type="ECO:0000256" key="3">
    <source>
        <dbReference type="SAM" id="MobiDB-lite"/>
    </source>
</evidence>
<dbReference type="InterPro" id="IPR013783">
    <property type="entry name" value="Ig-like_fold"/>
</dbReference>
<protein>
    <recommendedName>
        <fullName evidence="4">Fibronectin type-III domain-containing protein</fullName>
    </recommendedName>
</protein>
<dbReference type="SMART" id="SM00060">
    <property type="entry name" value="FN3"/>
    <property type="match status" value="1"/>
</dbReference>
<keyword evidence="1" id="KW-0378">Hydrolase</keyword>
<evidence type="ECO:0000256" key="1">
    <source>
        <dbReference type="ARBA" id="ARBA00023295"/>
    </source>
</evidence>
<reference evidence="6" key="3">
    <citation type="submission" date="2020-09" db="EMBL/GenBank/DDBJ databases">
        <authorList>
            <person name="Sun Q."/>
            <person name="Zhou Y."/>
        </authorList>
    </citation>
    <scope>NUCLEOTIDE SEQUENCE</scope>
    <source>
        <strain evidence="6">CGMCC 4.7206</strain>
    </source>
</reference>
<dbReference type="CDD" id="cd00063">
    <property type="entry name" value="FN3"/>
    <property type="match status" value="1"/>
</dbReference>
<gene>
    <name evidence="5" type="ORF">GCM10009545_26240</name>
    <name evidence="6" type="ORF">GCM10011581_38520</name>
</gene>
<comment type="caution">
    <text evidence="6">The sequence shown here is derived from an EMBL/GenBank/DDBJ whole genome shotgun (WGS) entry which is preliminary data.</text>
</comment>
<keyword evidence="2" id="KW-0624">Polysaccharide degradation</keyword>
<dbReference type="Proteomes" id="UP000597989">
    <property type="component" value="Unassembled WGS sequence"/>
</dbReference>
<dbReference type="GO" id="GO:0016798">
    <property type="term" value="F:hydrolase activity, acting on glycosyl bonds"/>
    <property type="evidence" value="ECO:0007669"/>
    <property type="project" value="UniProtKB-KW"/>
</dbReference>
<reference evidence="6 7" key="1">
    <citation type="journal article" date="2014" name="Int. J. Syst. Evol. Microbiol.">
        <title>Complete genome sequence of Corynebacterium casei LMG S-19264T (=DSM 44701T), isolated from a smear-ripened cheese.</title>
        <authorList>
            <consortium name="US DOE Joint Genome Institute (JGI-PGF)"/>
            <person name="Walter F."/>
            <person name="Albersmeier A."/>
            <person name="Kalinowski J."/>
            <person name="Ruckert C."/>
        </authorList>
    </citation>
    <scope>NUCLEOTIDE SEQUENCE [LARGE SCALE GENOMIC DNA]</scope>
    <source>
        <strain evidence="6 7">CGMCC 4.7206</strain>
    </source>
</reference>
<dbReference type="InterPro" id="IPR036116">
    <property type="entry name" value="FN3_sf"/>
</dbReference>
<dbReference type="InterPro" id="IPR003961">
    <property type="entry name" value="FN3_dom"/>
</dbReference>
<dbReference type="Proteomes" id="UP001500220">
    <property type="component" value="Unassembled WGS sequence"/>
</dbReference>